<evidence type="ECO:0000313" key="1">
    <source>
        <dbReference type="EMBL" id="SDJ20585.1"/>
    </source>
</evidence>
<keyword evidence="2" id="KW-1185">Reference proteome</keyword>
<gene>
    <name evidence="1" type="ORF">SAMN05216605_12360</name>
</gene>
<proteinExistence type="predicted"/>
<name>A0A1G8RVR1_9PSED</name>
<dbReference type="OrthoDB" id="8965749at2"/>
<organism evidence="1 2">
    <name type="scientific">Pseudomonas abietaniphila</name>
    <dbReference type="NCBI Taxonomy" id="89065"/>
    <lineage>
        <taxon>Bacteria</taxon>
        <taxon>Pseudomonadati</taxon>
        <taxon>Pseudomonadota</taxon>
        <taxon>Gammaproteobacteria</taxon>
        <taxon>Pseudomonadales</taxon>
        <taxon>Pseudomonadaceae</taxon>
        <taxon>Pseudomonas</taxon>
    </lineage>
</organism>
<protein>
    <submittedName>
        <fullName evidence="1">Uncharacterized protein</fullName>
    </submittedName>
</protein>
<dbReference type="RefSeq" id="WP_074758630.1">
    <property type="nucleotide sequence ID" value="NZ_FNCO01000023.1"/>
</dbReference>
<dbReference type="AlphaFoldDB" id="A0A1G8RVR1"/>
<sequence>MADDFIRITYRRVVDGQLKRSSVSIDPLMFEIFCKIRGSISGARETLREWAKAADVHRTEANWSMGNSRIVQQQMSQEILELVNEGMSFRAQRKTKKGKGLAVDGSAQAGMESGISQQLPAVTGHLEVADE</sequence>
<dbReference type="Proteomes" id="UP000182894">
    <property type="component" value="Unassembled WGS sequence"/>
</dbReference>
<accession>A0A1G8RVR1</accession>
<dbReference type="STRING" id="89065.SAMN05216605_12360"/>
<dbReference type="EMBL" id="FNCO01000023">
    <property type="protein sequence ID" value="SDJ20585.1"/>
    <property type="molecule type" value="Genomic_DNA"/>
</dbReference>
<evidence type="ECO:0000313" key="2">
    <source>
        <dbReference type="Proteomes" id="UP000182894"/>
    </source>
</evidence>
<reference evidence="2" key="1">
    <citation type="submission" date="2016-10" db="EMBL/GenBank/DDBJ databases">
        <authorList>
            <person name="Varghese N."/>
            <person name="Submissions S."/>
        </authorList>
    </citation>
    <scope>NUCLEOTIDE SEQUENCE [LARGE SCALE GENOMIC DNA]</scope>
    <source>
        <strain evidence="2">ATCC 700689</strain>
    </source>
</reference>